<dbReference type="RefSeq" id="WP_143681691.1">
    <property type="nucleotide sequence ID" value="NZ_CP108152.1"/>
</dbReference>
<organism evidence="1 2">
    <name type="scientific">Actinacidiphila glaucinigra</name>
    <dbReference type="NCBI Taxonomy" id="235986"/>
    <lineage>
        <taxon>Bacteria</taxon>
        <taxon>Bacillati</taxon>
        <taxon>Actinomycetota</taxon>
        <taxon>Actinomycetes</taxon>
        <taxon>Kitasatosporales</taxon>
        <taxon>Streptomycetaceae</taxon>
        <taxon>Actinacidiphila</taxon>
    </lineage>
</organism>
<keyword evidence="2" id="KW-1185">Reference proteome</keyword>
<dbReference type="AlphaFoldDB" id="A0A239M491"/>
<evidence type="ECO:0000313" key="2">
    <source>
        <dbReference type="Proteomes" id="UP000198280"/>
    </source>
</evidence>
<proteinExistence type="predicted"/>
<dbReference type="Proteomes" id="UP000198280">
    <property type="component" value="Unassembled WGS sequence"/>
</dbReference>
<protein>
    <recommendedName>
        <fullName evidence="3">Type II toxin-antitoxin system HicB family antitoxin</fullName>
    </recommendedName>
</protein>
<accession>A0A239M491</accession>
<name>A0A239M491_9ACTN</name>
<sequence>MVEPAVTIRQDGEGYVVTCPGTDAVGRGPTETQAWTDFWAALHADWKPPEELKAGPGEDHARGLRVLRLFL</sequence>
<evidence type="ECO:0000313" key="1">
    <source>
        <dbReference type="EMBL" id="SNT37485.1"/>
    </source>
</evidence>
<dbReference type="EMBL" id="FZOF01000022">
    <property type="protein sequence ID" value="SNT37485.1"/>
    <property type="molecule type" value="Genomic_DNA"/>
</dbReference>
<dbReference type="GeneID" id="95790698"/>
<reference evidence="1 2" key="1">
    <citation type="submission" date="2017-06" db="EMBL/GenBank/DDBJ databases">
        <authorList>
            <person name="Kim H.J."/>
            <person name="Triplett B.A."/>
        </authorList>
    </citation>
    <scope>NUCLEOTIDE SEQUENCE [LARGE SCALE GENOMIC DNA]</scope>
    <source>
        <strain evidence="1 2">CGMCC 4.1858</strain>
    </source>
</reference>
<evidence type="ECO:0008006" key="3">
    <source>
        <dbReference type="Google" id="ProtNLM"/>
    </source>
</evidence>
<gene>
    <name evidence="1" type="ORF">SAMN05216252_122159</name>
</gene>